<evidence type="ECO:0000313" key="2">
    <source>
        <dbReference type="Proteomes" id="UP000469523"/>
    </source>
</evidence>
<dbReference type="RefSeq" id="WP_154442251.1">
    <property type="nucleotide sequence ID" value="NZ_JAHLPJ010000001.1"/>
</dbReference>
<evidence type="ECO:0000313" key="1">
    <source>
        <dbReference type="EMBL" id="MSU02945.1"/>
    </source>
</evidence>
<gene>
    <name evidence="1" type="ORF">FYJ83_15895</name>
</gene>
<organism evidence="1 2">
    <name type="scientific">Tissierella pigra</name>
    <dbReference type="NCBI Taxonomy" id="2607614"/>
    <lineage>
        <taxon>Bacteria</taxon>
        <taxon>Bacillati</taxon>
        <taxon>Bacillota</taxon>
        <taxon>Tissierellia</taxon>
        <taxon>Tissierellales</taxon>
        <taxon>Tissierellaceae</taxon>
        <taxon>Tissierella</taxon>
    </lineage>
</organism>
<reference evidence="1 2" key="1">
    <citation type="submission" date="2019-09" db="EMBL/GenBank/DDBJ databases">
        <title>In-depth cultivation of the pig gut microbiome towards novel bacterial diversity and tailored functional studies.</title>
        <authorList>
            <person name="Wylensek D."/>
            <person name="Hitch T.C.A."/>
            <person name="Clavel T."/>
        </authorList>
    </citation>
    <scope>NUCLEOTIDE SEQUENCE [LARGE SCALE GENOMIC DNA]</scope>
    <source>
        <strain evidence="1 2">WCA3-693-APC-4?</strain>
    </source>
</reference>
<dbReference type="AlphaFoldDB" id="A0A6N7Y2G5"/>
<protein>
    <submittedName>
        <fullName evidence="1">Uncharacterized protein</fullName>
    </submittedName>
</protein>
<dbReference type="Proteomes" id="UP000469523">
    <property type="component" value="Unassembled WGS sequence"/>
</dbReference>
<keyword evidence="2" id="KW-1185">Reference proteome</keyword>
<name>A0A6N7Y2G5_9FIRM</name>
<accession>A0A6N7Y2G5</accession>
<dbReference type="EMBL" id="VUNQ01000048">
    <property type="protein sequence ID" value="MSU02945.1"/>
    <property type="molecule type" value="Genomic_DNA"/>
</dbReference>
<sequence>MSVFMFLASDKPLKEVKSSYEGDLNKIEISNNMYYSTSYAKDYSDKKYFSGLHWISAKLSAGQFINYLKEQLEVLNEIEIWNMWLESYGLASIKSVHISEVNINDFEFLDGSADTPICLIVKK</sequence>
<comment type="caution">
    <text evidence="1">The sequence shown here is derived from an EMBL/GenBank/DDBJ whole genome shotgun (WGS) entry which is preliminary data.</text>
</comment>
<proteinExistence type="predicted"/>